<evidence type="ECO:0000313" key="3">
    <source>
        <dbReference type="Proteomes" id="UP000245768"/>
    </source>
</evidence>
<name>A0A316YHU0_9BASI</name>
<dbReference type="GeneID" id="37046032"/>
<feature type="region of interest" description="Disordered" evidence="1">
    <location>
        <begin position="150"/>
        <end position="175"/>
    </location>
</feature>
<proteinExistence type="predicted"/>
<gene>
    <name evidence="2" type="ORF">FA10DRAFT_287012</name>
</gene>
<dbReference type="EMBL" id="KZ819637">
    <property type="protein sequence ID" value="PWN89120.1"/>
    <property type="molecule type" value="Genomic_DNA"/>
</dbReference>
<feature type="region of interest" description="Disordered" evidence="1">
    <location>
        <begin position="82"/>
        <end position="121"/>
    </location>
</feature>
<feature type="region of interest" description="Disordered" evidence="1">
    <location>
        <begin position="1"/>
        <end position="56"/>
    </location>
</feature>
<evidence type="ECO:0000256" key="1">
    <source>
        <dbReference type="SAM" id="MobiDB-lite"/>
    </source>
</evidence>
<dbReference type="RefSeq" id="XP_025376318.1">
    <property type="nucleotide sequence ID" value="XM_025524116.1"/>
</dbReference>
<keyword evidence="3" id="KW-1185">Reference proteome</keyword>
<sequence length="175" mass="18750">MTSKPVEESASRPKLDLSTMESKTDCAKSNAKAISEADNENAELAASTVSRSSESAQCLSTTASSAASIESFHESEKLATIEKQKTPQTATFPPQPPNSPEDTFASGSLDMGTALSFGDASLQDGNSEAHVEIQAAQDLTRAKLRATVEKLNREQLSRSDRHEKGILDESREDCD</sequence>
<dbReference type="Proteomes" id="UP000245768">
    <property type="component" value="Unassembled WGS sequence"/>
</dbReference>
<reference evidence="2 3" key="1">
    <citation type="journal article" date="2018" name="Mol. Biol. Evol.">
        <title>Broad Genomic Sampling Reveals a Smut Pathogenic Ancestry of the Fungal Clade Ustilaginomycotina.</title>
        <authorList>
            <person name="Kijpornyongpan T."/>
            <person name="Mondo S.J."/>
            <person name="Barry K."/>
            <person name="Sandor L."/>
            <person name="Lee J."/>
            <person name="Lipzen A."/>
            <person name="Pangilinan J."/>
            <person name="LaButti K."/>
            <person name="Hainaut M."/>
            <person name="Henrissat B."/>
            <person name="Grigoriev I.V."/>
            <person name="Spatafora J.W."/>
            <person name="Aime M.C."/>
        </authorList>
    </citation>
    <scope>NUCLEOTIDE SEQUENCE [LARGE SCALE GENOMIC DNA]</scope>
    <source>
        <strain evidence="2 3">MCA 4198</strain>
    </source>
</reference>
<dbReference type="InParanoid" id="A0A316YHU0"/>
<evidence type="ECO:0000313" key="2">
    <source>
        <dbReference type="EMBL" id="PWN89120.1"/>
    </source>
</evidence>
<feature type="compositionally biased region" description="Basic and acidic residues" evidence="1">
    <location>
        <begin position="1"/>
        <end position="15"/>
    </location>
</feature>
<feature type="compositionally biased region" description="Basic and acidic residues" evidence="1">
    <location>
        <begin position="150"/>
        <end position="169"/>
    </location>
</feature>
<protein>
    <submittedName>
        <fullName evidence="2">Uncharacterized protein</fullName>
    </submittedName>
</protein>
<feature type="compositionally biased region" description="Polar residues" evidence="1">
    <location>
        <begin position="47"/>
        <end position="56"/>
    </location>
</feature>
<dbReference type="AlphaFoldDB" id="A0A316YHU0"/>
<accession>A0A316YHU0</accession>
<organism evidence="2 3">
    <name type="scientific">Acaromyces ingoldii</name>
    <dbReference type="NCBI Taxonomy" id="215250"/>
    <lineage>
        <taxon>Eukaryota</taxon>
        <taxon>Fungi</taxon>
        <taxon>Dikarya</taxon>
        <taxon>Basidiomycota</taxon>
        <taxon>Ustilaginomycotina</taxon>
        <taxon>Exobasidiomycetes</taxon>
        <taxon>Exobasidiales</taxon>
        <taxon>Cryptobasidiaceae</taxon>
        <taxon>Acaromyces</taxon>
    </lineage>
</organism>